<feature type="transmembrane region" description="Helical" evidence="1">
    <location>
        <begin position="197"/>
        <end position="217"/>
    </location>
</feature>
<keyword evidence="3" id="KW-0645">Protease</keyword>
<dbReference type="Proteomes" id="UP000446348">
    <property type="component" value="Unassembled WGS sequence"/>
</dbReference>
<feature type="transmembrane region" description="Helical" evidence="1">
    <location>
        <begin position="35"/>
        <end position="54"/>
    </location>
</feature>
<accession>A0A845RE08</accession>
<feature type="transmembrane region" description="Helical" evidence="1">
    <location>
        <begin position="119"/>
        <end position="137"/>
    </location>
</feature>
<feature type="transmembrane region" description="Helical" evidence="1">
    <location>
        <begin position="75"/>
        <end position="99"/>
    </location>
</feature>
<keyword evidence="3" id="KW-0378">Hydrolase</keyword>
<dbReference type="EMBL" id="QXWZ01000006">
    <property type="protein sequence ID" value="NBI78250.1"/>
    <property type="molecule type" value="Genomic_DNA"/>
</dbReference>
<reference evidence="3 4" key="1">
    <citation type="submission" date="2018-08" db="EMBL/GenBank/DDBJ databases">
        <title>Murine metabolic-syndrome-specific gut microbial biobank.</title>
        <authorList>
            <person name="Liu C."/>
        </authorList>
    </citation>
    <scope>NUCLEOTIDE SEQUENCE [LARGE SCALE GENOMIC DNA]</scope>
    <source>
        <strain evidence="3 4">X69</strain>
    </source>
</reference>
<keyword evidence="1" id="KW-0812">Transmembrane</keyword>
<keyword evidence="1" id="KW-0472">Membrane</keyword>
<evidence type="ECO:0000256" key="1">
    <source>
        <dbReference type="SAM" id="Phobius"/>
    </source>
</evidence>
<dbReference type="GO" id="GO:0006508">
    <property type="term" value="P:proteolysis"/>
    <property type="evidence" value="ECO:0007669"/>
    <property type="project" value="UniProtKB-KW"/>
</dbReference>
<dbReference type="GO" id="GO:0008237">
    <property type="term" value="F:metallopeptidase activity"/>
    <property type="evidence" value="ECO:0007669"/>
    <property type="project" value="UniProtKB-KW"/>
</dbReference>
<feature type="transmembrane region" description="Helical" evidence="1">
    <location>
        <begin position="158"/>
        <end position="177"/>
    </location>
</feature>
<dbReference type="OrthoDB" id="357883at2"/>
<comment type="caution">
    <text evidence="3">The sequence shown here is derived from an EMBL/GenBank/DDBJ whole genome shotgun (WGS) entry which is preliminary data.</text>
</comment>
<evidence type="ECO:0000313" key="4">
    <source>
        <dbReference type="Proteomes" id="UP000446348"/>
    </source>
</evidence>
<dbReference type="GO" id="GO:0004175">
    <property type="term" value="F:endopeptidase activity"/>
    <property type="evidence" value="ECO:0007669"/>
    <property type="project" value="UniProtKB-ARBA"/>
</dbReference>
<name>A0A845RE08_9FIRM</name>
<feature type="transmembrane region" description="Helical" evidence="1">
    <location>
        <begin position="7"/>
        <end position="29"/>
    </location>
</feature>
<dbReference type="Pfam" id="PF02517">
    <property type="entry name" value="Rce1-like"/>
    <property type="match status" value="1"/>
</dbReference>
<feature type="transmembrane region" description="Helical" evidence="1">
    <location>
        <begin position="252"/>
        <end position="272"/>
    </location>
</feature>
<gene>
    <name evidence="3" type="ORF">D3Z39_05085</name>
</gene>
<dbReference type="AlphaFoldDB" id="A0A845RE08"/>
<dbReference type="GO" id="GO:0080120">
    <property type="term" value="P:CAAX-box protein maturation"/>
    <property type="evidence" value="ECO:0007669"/>
    <property type="project" value="UniProtKB-ARBA"/>
</dbReference>
<evidence type="ECO:0000313" key="3">
    <source>
        <dbReference type="EMBL" id="NBI78250.1"/>
    </source>
</evidence>
<protein>
    <submittedName>
        <fullName evidence="3">CPBP family intramembrane metalloprotease</fullName>
    </submittedName>
</protein>
<sequence length="281" mass="31961">MVKKERVLPAIIFIYFLCFIFRFIEYFLLRTDETFWGEAFIHKLIGIVILFIAVKHYNSKFVEIGFTQNKILHGLLEGLAFGLFVFVPAYLVEIMISIMQGEFENLELYVSSYSVNGTIGNQTGFLFFAICIVGNIINVIMEEGIFRGLFQKILEKKYSFIISSIIAAGLFGLWHIMAPIRSYYDGTMSYKGFVLNSILLVVTSSLVGFEFALMTKLTRSLYMAMGHHFINNTIVNILHVVSSTGIDKFMVVRISIAQTLSFVIILICYIVAQQKEHPIGS</sequence>
<evidence type="ECO:0000259" key="2">
    <source>
        <dbReference type="Pfam" id="PF02517"/>
    </source>
</evidence>
<keyword evidence="1" id="KW-1133">Transmembrane helix</keyword>
<dbReference type="InterPro" id="IPR003675">
    <property type="entry name" value="Rce1/LyrA-like_dom"/>
</dbReference>
<proteinExistence type="predicted"/>
<keyword evidence="3" id="KW-0482">Metalloprotease</keyword>
<organism evidence="3 4">
    <name type="scientific">Anaerotruncus colihominis</name>
    <dbReference type="NCBI Taxonomy" id="169435"/>
    <lineage>
        <taxon>Bacteria</taxon>
        <taxon>Bacillati</taxon>
        <taxon>Bacillota</taxon>
        <taxon>Clostridia</taxon>
        <taxon>Eubacteriales</taxon>
        <taxon>Oscillospiraceae</taxon>
        <taxon>Anaerotruncus</taxon>
    </lineage>
</organism>
<feature type="domain" description="CAAX prenyl protease 2/Lysostaphin resistance protein A-like" evidence="2">
    <location>
        <begin position="127"/>
        <end position="234"/>
    </location>
</feature>